<accession>A0A286A9G1</accession>
<organism evidence="1 2">
    <name type="scientific">Nitrosomonas ureae</name>
    <dbReference type="NCBI Taxonomy" id="44577"/>
    <lineage>
        <taxon>Bacteria</taxon>
        <taxon>Pseudomonadati</taxon>
        <taxon>Pseudomonadota</taxon>
        <taxon>Betaproteobacteria</taxon>
        <taxon>Nitrosomonadales</taxon>
        <taxon>Nitrosomonadaceae</taxon>
        <taxon>Nitrosomonas</taxon>
    </lineage>
</organism>
<dbReference type="AlphaFoldDB" id="A0A286A9G1"/>
<reference evidence="1 2" key="1">
    <citation type="submission" date="2017-09" db="EMBL/GenBank/DDBJ databases">
        <authorList>
            <person name="Ehlers B."/>
            <person name="Leendertz F.H."/>
        </authorList>
    </citation>
    <scope>NUCLEOTIDE SEQUENCE [LARGE SCALE GENOMIC DNA]</scope>
    <source>
        <strain evidence="1 2">Nm42</strain>
    </source>
</reference>
<evidence type="ECO:0000313" key="1">
    <source>
        <dbReference type="EMBL" id="SOD18543.1"/>
    </source>
</evidence>
<dbReference type="EMBL" id="OCMU01000001">
    <property type="protein sequence ID" value="SOD18543.1"/>
    <property type="molecule type" value="Genomic_DNA"/>
</dbReference>
<gene>
    <name evidence="1" type="ORF">SAMN06297164_1724</name>
</gene>
<dbReference type="Proteomes" id="UP000219335">
    <property type="component" value="Unassembled WGS sequence"/>
</dbReference>
<evidence type="ECO:0000313" key="2">
    <source>
        <dbReference type="Proteomes" id="UP000219335"/>
    </source>
</evidence>
<protein>
    <submittedName>
        <fullName evidence="1">Uncharacterized protein</fullName>
    </submittedName>
</protein>
<proteinExistence type="predicted"/>
<sequence length="322" mass="37334">MLSLIAARMEGRFSHDLHKHVSIQMTSKFYRASTLKRTRRTDAQIDQLDQQIISVLEQDHPQSVRHIFYRMTDPRLPEPVEKSDRGYRHVQDRCVKLRRAGKIPYNWFADLSRRGHFVSTFDDASDFVKRMAGLYRSDLWRDADYRCEVWAESRSIASVILNDCNQLAVDLYPCGGFSSLSFIHEAAESLNRSKNNRPLQVFYIGDYDAAGVLIDVSLKRELRAHLKNDIELHFERIGINADQVDEYDLPTKPRKESDKRSQHINFSVEAESMPANILRGILRSKVENLLPHNALEVAKVAEKAERNHLMYMVDFLRGELSD</sequence>
<name>A0A286A9G1_9PROT</name>